<keyword evidence="1" id="KW-0812">Transmembrane</keyword>
<name>A0A6A8DEN1_9BACI</name>
<dbReference type="Proteomes" id="UP000799092">
    <property type="component" value="Unassembled WGS sequence"/>
</dbReference>
<accession>A0A6A8DEN1</accession>
<reference evidence="4" key="1">
    <citation type="submission" date="2019-11" db="EMBL/GenBank/DDBJ databases">
        <authorList>
            <person name="Li J."/>
        </authorList>
    </citation>
    <scope>NUCLEOTIDE SEQUENCE</scope>
    <source>
        <strain evidence="4">B6B</strain>
    </source>
</reference>
<dbReference type="Pfam" id="PF13791">
    <property type="entry name" value="Sigma_reg_C"/>
    <property type="match status" value="1"/>
</dbReference>
<dbReference type="InterPro" id="IPR029101">
    <property type="entry name" value="Sigma_reg_N"/>
</dbReference>
<evidence type="ECO:0000256" key="1">
    <source>
        <dbReference type="SAM" id="Phobius"/>
    </source>
</evidence>
<proteinExistence type="predicted"/>
<dbReference type="EMBL" id="WJNG01000014">
    <property type="protein sequence ID" value="MRH44155.1"/>
    <property type="molecule type" value="Genomic_DNA"/>
</dbReference>
<feature type="transmembrane region" description="Helical" evidence="1">
    <location>
        <begin position="40"/>
        <end position="62"/>
    </location>
</feature>
<evidence type="ECO:0000313" key="4">
    <source>
        <dbReference type="EMBL" id="MRH44155.1"/>
    </source>
</evidence>
<dbReference type="OrthoDB" id="1730160at2"/>
<dbReference type="Pfam" id="PF13800">
    <property type="entry name" value="Sigma_reg_N"/>
    <property type="match status" value="1"/>
</dbReference>
<feature type="domain" description="Sigma factor regulator N-terminal" evidence="3">
    <location>
        <begin position="28"/>
        <end position="115"/>
    </location>
</feature>
<protein>
    <recommendedName>
        <fullName evidence="6">Sigma factor regulator C-terminal domain-containing protein</fullName>
    </recommendedName>
</protein>
<gene>
    <name evidence="4" type="ORF">GH741_16050</name>
</gene>
<feature type="domain" description="Sigma factor regulator C-terminal" evidence="2">
    <location>
        <begin position="183"/>
        <end position="323"/>
    </location>
</feature>
<evidence type="ECO:0000313" key="5">
    <source>
        <dbReference type="Proteomes" id="UP000799092"/>
    </source>
</evidence>
<keyword evidence="1" id="KW-1133">Transmembrane helix</keyword>
<keyword evidence="5" id="KW-1185">Reference proteome</keyword>
<dbReference type="RefSeq" id="WP_153737768.1">
    <property type="nucleotide sequence ID" value="NZ_WJNG01000014.1"/>
</dbReference>
<dbReference type="AlphaFoldDB" id="A0A6A8DEN1"/>
<evidence type="ECO:0000259" key="2">
    <source>
        <dbReference type="Pfam" id="PF13791"/>
    </source>
</evidence>
<sequence length="329" mass="37910">MKDDNQTEPTDELDFFDEKKSTDRFTETIRKAQRKTILRNILISFSVSVVLFISLFLLWSFAMEYRKNQAIYDVRLYDSISNPNVGTAGYQVITNGITNGILEYGQYKIIDGKPIDWGEKKLSYSIFGALHRFAGDYSPIQIEKEQGGDGRKYHRETKQLLMEFYHPDVEYSTMINDFPRIANMTENLSAEMAVSFTERVSPEQVRDMIPEGVSLQWYWVASHQDVEDDPHYDQSYSGDSLYGFDHREDLVDEEMFINNIKSGVSKEDGKYYENFNQLFNYVRGNNEEISPNQVTVLGAVITGTPENLLKMKEISIIRTGVLGATTINY</sequence>
<dbReference type="InterPro" id="IPR025672">
    <property type="entry name" value="Sigma_reg_C_dom"/>
</dbReference>
<organism evidence="4 5">
    <name type="scientific">Aquibacillus halophilus</name>
    <dbReference type="NCBI Taxonomy" id="930132"/>
    <lineage>
        <taxon>Bacteria</taxon>
        <taxon>Bacillati</taxon>
        <taxon>Bacillota</taxon>
        <taxon>Bacilli</taxon>
        <taxon>Bacillales</taxon>
        <taxon>Bacillaceae</taxon>
        <taxon>Aquibacillus</taxon>
    </lineage>
</organism>
<evidence type="ECO:0000259" key="3">
    <source>
        <dbReference type="Pfam" id="PF13800"/>
    </source>
</evidence>
<keyword evidence="1" id="KW-0472">Membrane</keyword>
<comment type="caution">
    <text evidence="4">The sequence shown here is derived from an EMBL/GenBank/DDBJ whole genome shotgun (WGS) entry which is preliminary data.</text>
</comment>
<evidence type="ECO:0008006" key="6">
    <source>
        <dbReference type="Google" id="ProtNLM"/>
    </source>
</evidence>